<evidence type="ECO:0000313" key="2">
    <source>
        <dbReference type="Proteomes" id="UP001177021"/>
    </source>
</evidence>
<sequence length="441" mass="49599">MAKLYVFLATLICIGILFHDGKVGALSSEDGSEEWGYVQVRPKAHMFWWHYKSPYRVENSSEPWPIILWLGGGPPGGSAVAIGNFQEIGPLDLDLKQRNFTWLRKADLLFVENPVGIGYSFVEDYTSLFVKTDEDATTDLVTLLIKVFNNDSFLQKCNLFIFGESYGGKFAATLGLSAYKAIKNGTLKAKLGGVVLADSWISPEDYVFSWAPLLKDLSRIDDNGLQKSNILAEKMKQQLDAGEFSNAFDTWKEVEDVISNSSNYVSFTDFMADVGRNLSTTKKRSFFEISMRRKDDVYNLLNGAIRKKLKIIPKILMWTPWCEGVFNSLKGDFMKPRIAEVDELLALGVNVTIYNGQVDLLCSTKGTEAWVKKLKWSGLQNFLSKDRTPLYCGSERKTKGFFKSYENLSFYWILNAGHNVPLFEPCIALNMVGAITKSPAP</sequence>
<gene>
    <name evidence="1" type="ORF">MILVUS5_LOCUS26113</name>
</gene>
<name>A0ACB0KUP3_TRIPR</name>
<proteinExistence type="predicted"/>
<organism evidence="1 2">
    <name type="scientific">Trifolium pratense</name>
    <name type="common">Red clover</name>
    <dbReference type="NCBI Taxonomy" id="57577"/>
    <lineage>
        <taxon>Eukaryota</taxon>
        <taxon>Viridiplantae</taxon>
        <taxon>Streptophyta</taxon>
        <taxon>Embryophyta</taxon>
        <taxon>Tracheophyta</taxon>
        <taxon>Spermatophyta</taxon>
        <taxon>Magnoliopsida</taxon>
        <taxon>eudicotyledons</taxon>
        <taxon>Gunneridae</taxon>
        <taxon>Pentapetalae</taxon>
        <taxon>rosids</taxon>
        <taxon>fabids</taxon>
        <taxon>Fabales</taxon>
        <taxon>Fabaceae</taxon>
        <taxon>Papilionoideae</taxon>
        <taxon>50 kb inversion clade</taxon>
        <taxon>NPAAA clade</taxon>
        <taxon>Hologalegina</taxon>
        <taxon>IRL clade</taxon>
        <taxon>Trifolieae</taxon>
        <taxon>Trifolium</taxon>
    </lineage>
</organism>
<protein>
    <submittedName>
        <fullName evidence="1">Uncharacterized protein</fullName>
    </submittedName>
</protein>
<dbReference type="Proteomes" id="UP001177021">
    <property type="component" value="Unassembled WGS sequence"/>
</dbReference>
<accession>A0ACB0KUP3</accession>
<dbReference type="EMBL" id="CASHSV030000311">
    <property type="protein sequence ID" value="CAJ2660087.1"/>
    <property type="molecule type" value="Genomic_DNA"/>
</dbReference>
<keyword evidence="2" id="KW-1185">Reference proteome</keyword>
<evidence type="ECO:0000313" key="1">
    <source>
        <dbReference type="EMBL" id="CAJ2660087.1"/>
    </source>
</evidence>
<reference evidence="1" key="1">
    <citation type="submission" date="2023-10" db="EMBL/GenBank/DDBJ databases">
        <authorList>
            <person name="Rodriguez Cubillos JULIANA M."/>
            <person name="De Vega J."/>
        </authorList>
    </citation>
    <scope>NUCLEOTIDE SEQUENCE</scope>
</reference>
<comment type="caution">
    <text evidence="1">The sequence shown here is derived from an EMBL/GenBank/DDBJ whole genome shotgun (WGS) entry which is preliminary data.</text>
</comment>